<evidence type="ECO:0000256" key="4">
    <source>
        <dbReference type="ARBA" id="ARBA00022490"/>
    </source>
</evidence>
<comment type="caution">
    <text evidence="14">The sequence shown here is derived from an EMBL/GenBank/DDBJ whole genome shotgun (WGS) entry which is preliminary data.</text>
</comment>
<dbReference type="SMART" id="SM00480">
    <property type="entry name" value="POL3Bc"/>
    <property type="match status" value="1"/>
</dbReference>
<dbReference type="GO" id="GO:0003887">
    <property type="term" value="F:DNA-directed DNA polymerase activity"/>
    <property type="evidence" value="ECO:0007669"/>
    <property type="project" value="UniProtKB-UniRule"/>
</dbReference>
<dbReference type="GO" id="GO:0009360">
    <property type="term" value="C:DNA polymerase III complex"/>
    <property type="evidence" value="ECO:0007669"/>
    <property type="project" value="InterPro"/>
</dbReference>
<comment type="subunit">
    <text evidence="10">Forms a ring-shaped head-to-tail homodimer around DNA.</text>
</comment>
<dbReference type="InterPro" id="IPR022637">
    <property type="entry name" value="DNA_polIII_beta_cen"/>
</dbReference>
<evidence type="ECO:0000256" key="1">
    <source>
        <dbReference type="ARBA" id="ARBA00004496"/>
    </source>
</evidence>
<dbReference type="RefSeq" id="WP_009350871.1">
    <property type="nucleotide sequence ID" value="NZ_GL638158.1"/>
</dbReference>
<evidence type="ECO:0000313" key="15">
    <source>
        <dbReference type="Proteomes" id="UP000004633"/>
    </source>
</evidence>
<keyword evidence="7 10" id="KW-0235">DNA replication</keyword>
<keyword evidence="4 10" id="KW-0963">Cytoplasm</keyword>
<feature type="domain" description="DNA polymerase III beta sliding clamp central" evidence="12">
    <location>
        <begin position="130"/>
        <end position="247"/>
    </location>
</feature>
<sequence length="380" mass="42160">MNITLGKSDLLTALQIVSKGLSTKPQTPILSGIYLSAKDGQLELQSTNYEIGFILTIPAEVKTPGAAILPGKYLTEFTRKLPADEVSIDCISEDGLGVITSGNARFTLRQMEVDDFPKLQRMDGTLRFTIKDRVLAHLVKKSAFACMKEEQRDRRPVFTGCQLEVEGREITLAATNVHRLAVKSEHIESDAGQIRVVIPAKFLEEVTRTITSEVPTDIEIVCSYNQISMSAEGIYMTSRLIEGSFPDYHRVIPRDENIRTKVTMNAADFAAAVERASLISRTDQYNIVKLEFEDNLLHITSNSPDVGRAEETIEAEVEGDPAVIAFNASYLLDAMKSLDSDICILSLQAPNEQGQNLSPITIREEADKDYIYVVTPVRTR</sequence>
<dbReference type="PANTHER" id="PTHR30478:SF0">
    <property type="entry name" value="BETA SLIDING CLAMP"/>
    <property type="match status" value="1"/>
</dbReference>
<dbReference type="GO" id="GO:0008408">
    <property type="term" value="F:3'-5' exonuclease activity"/>
    <property type="evidence" value="ECO:0007669"/>
    <property type="project" value="InterPro"/>
</dbReference>
<keyword evidence="5 10" id="KW-0808">Transferase</keyword>
<evidence type="ECO:0000256" key="10">
    <source>
        <dbReference type="PIRNR" id="PIRNR000804"/>
    </source>
</evidence>
<dbReference type="SUPFAM" id="SSF55979">
    <property type="entry name" value="DNA clamp"/>
    <property type="match status" value="3"/>
</dbReference>
<comment type="subcellular location">
    <subcellularLocation>
        <location evidence="1 10">Cytoplasm</location>
    </subcellularLocation>
</comment>
<dbReference type="Proteomes" id="UP000004633">
    <property type="component" value="Unassembled WGS sequence"/>
</dbReference>
<evidence type="ECO:0000256" key="8">
    <source>
        <dbReference type="ARBA" id="ARBA00022932"/>
    </source>
</evidence>
<dbReference type="Gene3D" id="3.10.150.10">
    <property type="entry name" value="DNA Polymerase III, subunit A, domain 2"/>
    <property type="match status" value="1"/>
</dbReference>
<feature type="domain" description="DNA polymerase III beta sliding clamp N-terminal" evidence="11">
    <location>
        <begin position="1"/>
        <end position="119"/>
    </location>
</feature>
<dbReference type="PIRSF" id="PIRSF000804">
    <property type="entry name" value="DNA_pol_III_b"/>
    <property type="match status" value="1"/>
</dbReference>
<dbReference type="InterPro" id="IPR001001">
    <property type="entry name" value="DNA_polIII_beta"/>
</dbReference>
<dbReference type="InterPro" id="IPR022635">
    <property type="entry name" value="DNA_polIII_beta_C"/>
</dbReference>
<dbReference type="Pfam" id="PF00712">
    <property type="entry name" value="DNA_pol3_beta"/>
    <property type="match status" value="1"/>
</dbReference>
<dbReference type="GO" id="GO:0005737">
    <property type="term" value="C:cytoplasm"/>
    <property type="evidence" value="ECO:0007669"/>
    <property type="project" value="UniProtKB-SubCell"/>
</dbReference>
<comment type="similarity">
    <text evidence="2 10">Belongs to the beta sliding clamp family.</text>
</comment>
<dbReference type="Pfam" id="PF02768">
    <property type="entry name" value="DNA_pol3_beta_3"/>
    <property type="match status" value="1"/>
</dbReference>
<evidence type="ECO:0000256" key="3">
    <source>
        <dbReference type="ARBA" id="ARBA00021035"/>
    </source>
</evidence>
<name>E7N5C9_9FIRM</name>
<evidence type="ECO:0000313" key="14">
    <source>
        <dbReference type="EMBL" id="EFW28621.1"/>
    </source>
</evidence>
<evidence type="ECO:0000256" key="9">
    <source>
        <dbReference type="ARBA" id="ARBA00023125"/>
    </source>
</evidence>
<feature type="domain" description="DNA polymerase III beta sliding clamp C-terminal" evidence="13">
    <location>
        <begin position="250"/>
        <end position="378"/>
    </location>
</feature>
<proteinExistence type="inferred from homology"/>
<evidence type="ECO:0000256" key="2">
    <source>
        <dbReference type="ARBA" id="ARBA00010752"/>
    </source>
</evidence>
<keyword evidence="6 10" id="KW-0548">Nucleotidyltransferase</keyword>
<evidence type="ECO:0000256" key="6">
    <source>
        <dbReference type="ARBA" id="ARBA00022695"/>
    </source>
</evidence>
<evidence type="ECO:0000256" key="5">
    <source>
        <dbReference type="ARBA" id="ARBA00022679"/>
    </source>
</evidence>
<comment type="function">
    <text evidence="10">Confers DNA tethering and processivity to DNA polymerases and other proteins. Acts as a clamp, forming a ring around DNA (a reaction catalyzed by the clamp-loading complex) which diffuses in an ATP-independent manner freely and bidirectionally along dsDNA. Initially characterized for its ability to contact the catalytic subunit of DNA polymerase III (Pol III), a complex, multichain enzyme responsible for most of the replicative synthesis in bacteria; Pol III exhibits 3'-5' exonuclease proofreading activity. The beta chain is required for initiation of replication as well as for processivity of DNA replication.</text>
</comment>
<dbReference type="STRING" id="749551.HMPREF9555_02224"/>
<dbReference type="PANTHER" id="PTHR30478">
    <property type="entry name" value="DNA POLYMERASE III SUBUNIT BETA"/>
    <property type="match status" value="1"/>
</dbReference>
<dbReference type="GO" id="GO:0003677">
    <property type="term" value="F:DNA binding"/>
    <property type="evidence" value="ECO:0007669"/>
    <property type="project" value="UniProtKB-UniRule"/>
</dbReference>
<keyword evidence="8 10" id="KW-0239">DNA-directed DNA polymerase</keyword>
<dbReference type="GO" id="GO:0006271">
    <property type="term" value="P:DNA strand elongation involved in DNA replication"/>
    <property type="evidence" value="ECO:0007669"/>
    <property type="project" value="TreeGrafter"/>
</dbReference>
<dbReference type="InterPro" id="IPR046938">
    <property type="entry name" value="DNA_clamp_sf"/>
</dbReference>
<gene>
    <name evidence="14" type="primary">dnaN</name>
    <name evidence="14" type="ORF">HMPREF9555_02224</name>
</gene>
<dbReference type="HOGENOM" id="CLU_038149_2_1_9"/>
<reference evidence="14 15" key="1">
    <citation type="submission" date="2010-08" db="EMBL/GenBank/DDBJ databases">
        <authorList>
            <person name="Weinstock G."/>
            <person name="Sodergren E."/>
            <person name="Clifton S."/>
            <person name="Fulton L."/>
            <person name="Fulton B."/>
            <person name="Courtney L."/>
            <person name="Fronick C."/>
            <person name="Harrison M."/>
            <person name="Strong C."/>
            <person name="Farmer C."/>
            <person name="Delahaunty K."/>
            <person name="Markovic C."/>
            <person name="Hall O."/>
            <person name="Minx P."/>
            <person name="Tomlinson C."/>
            <person name="Mitreva M."/>
            <person name="Hou S."/>
            <person name="Chen J."/>
            <person name="Wollam A."/>
            <person name="Pepin K.H."/>
            <person name="Johnson M."/>
            <person name="Bhonagiri V."/>
            <person name="Zhang X."/>
            <person name="Suruliraj S."/>
            <person name="Warren W."/>
            <person name="Chinwalla A."/>
            <person name="Mardis E.R."/>
            <person name="Wilson R.K."/>
        </authorList>
    </citation>
    <scope>NUCLEOTIDE SEQUENCE [LARGE SCALE GENOMIC DNA]</scope>
    <source>
        <strain evidence="14 15">F0399</strain>
    </source>
</reference>
<dbReference type="EMBL" id="AECV01000064">
    <property type="protein sequence ID" value="EFW28621.1"/>
    <property type="molecule type" value="Genomic_DNA"/>
</dbReference>
<protein>
    <recommendedName>
        <fullName evidence="3 10">Beta sliding clamp</fullName>
    </recommendedName>
</protein>
<evidence type="ECO:0000259" key="11">
    <source>
        <dbReference type="Pfam" id="PF00712"/>
    </source>
</evidence>
<dbReference type="InterPro" id="IPR022634">
    <property type="entry name" value="DNA_polIII_beta_N"/>
</dbReference>
<dbReference type="Pfam" id="PF02767">
    <property type="entry name" value="DNA_pol3_beta_2"/>
    <property type="match status" value="1"/>
</dbReference>
<accession>E7N5C9</accession>
<evidence type="ECO:0000259" key="12">
    <source>
        <dbReference type="Pfam" id="PF02767"/>
    </source>
</evidence>
<dbReference type="AlphaFoldDB" id="E7N5C9"/>
<keyword evidence="9" id="KW-0238">DNA-binding</keyword>
<organism evidence="14 15">
    <name type="scientific">Selenomonas artemidis F0399</name>
    <dbReference type="NCBI Taxonomy" id="749551"/>
    <lineage>
        <taxon>Bacteria</taxon>
        <taxon>Bacillati</taxon>
        <taxon>Bacillota</taxon>
        <taxon>Negativicutes</taxon>
        <taxon>Selenomonadales</taxon>
        <taxon>Selenomonadaceae</taxon>
        <taxon>Selenomonas</taxon>
    </lineage>
</organism>
<dbReference type="CDD" id="cd00140">
    <property type="entry name" value="beta_clamp"/>
    <property type="match status" value="1"/>
</dbReference>
<dbReference type="NCBIfam" id="TIGR00663">
    <property type="entry name" value="dnan"/>
    <property type="match status" value="1"/>
</dbReference>
<keyword evidence="15" id="KW-1185">Reference proteome</keyword>
<evidence type="ECO:0000259" key="13">
    <source>
        <dbReference type="Pfam" id="PF02768"/>
    </source>
</evidence>
<dbReference type="Gene3D" id="3.70.10.10">
    <property type="match status" value="1"/>
</dbReference>
<evidence type="ECO:0000256" key="7">
    <source>
        <dbReference type="ARBA" id="ARBA00022705"/>
    </source>
</evidence>